<dbReference type="EMBL" id="BPLR01014729">
    <property type="protein sequence ID" value="GIY70858.1"/>
    <property type="molecule type" value="Genomic_DNA"/>
</dbReference>
<evidence type="ECO:0000313" key="2">
    <source>
        <dbReference type="Proteomes" id="UP001054945"/>
    </source>
</evidence>
<keyword evidence="2" id="KW-1185">Reference proteome</keyword>
<sequence>METAISGCQLPMGIRAEVSQNHQLTAMGDIQTANMCCLMVIFRWEGLWGRVGATFEEVGHCVWVSRCRSEESLFARELTSWPAEKVVVVNQKTSGGISTSTAKSGVVERESGKRSISFIEIGGNILMAYFVVRN</sequence>
<accession>A0AAV4VLE9</accession>
<protein>
    <submittedName>
        <fullName evidence="1">Uncharacterized protein</fullName>
    </submittedName>
</protein>
<reference evidence="1 2" key="1">
    <citation type="submission" date="2021-06" db="EMBL/GenBank/DDBJ databases">
        <title>Caerostris extrusa draft genome.</title>
        <authorList>
            <person name="Kono N."/>
            <person name="Arakawa K."/>
        </authorList>
    </citation>
    <scope>NUCLEOTIDE SEQUENCE [LARGE SCALE GENOMIC DNA]</scope>
</reference>
<proteinExistence type="predicted"/>
<dbReference type="AlphaFoldDB" id="A0AAV4VLE9"/>
<organism evidence="1 2">
    <name type="scientific">Caerostris extrusa</name>
    <name type="common">Bark spider</name>
    <name type="synonym">Caerostris bankana</name>
    <dbReference type="NCBI Taxonomy" id="172846"/>
    <lineage>
        <taxon>Eukaryota</taxon>
        <taxon>Metazoa</taxon>
        <taxon>Ecdysozoa</taxon>
        <taxon>Arthropoda</taxon>
        <taxon>Chelicerata</taxon>
        <taxon>Arachnida</taxon>
        <taxon>Araneae</taxon>
        <taxon>Araneomorphae</taxon>
        <taxon>Entelegynae</taxon>
        <taxon>Araneoidea</taxon>
        <taxon>Araneidae</taxon>
        <taxon>Caerostris</taxon>
    </lineage>
</organism>
<name>A0AAV4VLE9_CAEEX</name>
<evidence type="ECO:0000313" key="1">
    <source>
        <dbReference type="EMBL" id="GIY70858.1"/>
    </source>
</evidence>
<gene>
    <name evidence="1" type="ORF">CEXT_169151</name>
</gene>
<comment type="caution">
    <text evidence="1">The sequence shown here is derived from an EMBL/GenBank/DDBJ whole genome shotgun (WGS) entry which is preliminary data.</text>
</comment>
<dbReference type="Proteomes" id="UP001054945">
    <property type="component" value="Unassembled WGS sequence"/>
</dbReference>